<feature type="compositionally biased region" description="Acidic residues" evidence="1">
    <location>
        <begin position="58"/>
        <end position="68"/>
    </location>
</feature>
<keyword evidence="3" id="KW-1185">Reference proteome</keyword>
<comment type="caution">
    <text evidence="2">The sequence shown here is derived from an EMBL/GenBank/DDBJ whole genome shotgun (WGS) entry which is preliminary data.</text>
</comment>
<dbReference type="EMBL" id="BGZK01000334">
    <property type="protein sequence ID" value="GBP37494.1"/>
    <property type="molecule type" value="Genomic_DNA"/>
</dbReference>
<reference evidence="2 3" key="1">
    <citation type="journal article" date="2019" name="Commun. Biol.">
        <title>The bagworm genome reveals a unique fibroin gene that provides high tensile strength.</title>
        <authorList>
            <person name="Kono N."/>
            <person name="Nakamura H."/>
            <person name="Ohtoshi R."/>
            <person name="Tomita M."/>
            <person name="Numata K."/>
            <person name="Arakawa K."/>
        </authorList>
    </citation>
    <scope>NUCLEOTIDE SEQUENCE [LARGE SCALE GENOMIC DNA]</scope>
</reference>
<feature type="region of interest" description="Disordered" evidence="1">
    <location>
        <begin position="40"/>
        <end position="118"/>
    </location>
</feature>
<sequence length="131" mass="14407">MGPPTDGEFSAKYVVCVWRGRPRVHAVMVMERLADFVSKSLEGGEAPAPPPEPGEPAPEPDDDLDVEVDITALEDKPPPPPPAKRPRNWLLSPPALPLGACKREPHNDDDDEHKHGDYDIHLTILNAKSRL</sequence>
<evidence type="ECO:0000256" key="1">
    <source>
        <dbReference type="SAM" id="MobiDB-lite"/>
    </source>
</evidence>
<dbReference type="AlphaFoldDB" id="A0A4C1VHT5"/>
<proteinExistence type="predicted"/>
<dbReference type="OrthoDB" id="6159439at2759"/>
<feature type="compositionally biased region" description="Pro residues" evidence="1">
    <location>
        <begin position="47"/>
        <end position="57"/>
    </location>
</feature>
<evidence type="ECO:0000313" key="3">
    <source>
        <dbReference type="Proteomes" id="UP000299102"/>
    </source>
</evidence>
<evidence type="ECO:0000313" key="2">
    <source>
        <dbReference type="EMBL" id="GBP37494.1"/>
    </source>
</evidence>
<name>A0A4C1VHT5_EUMVA</name>
<feature type="compositionally biased region" description="Basic and acidic residues" evidence="1">
    <location>
        <begin position="101"/>
        <end position="118"/>
    </location>
</feature>
<gene>
    <name evidence="2" type="ORF">EVAR_79428_1</name>
</gene>
<protein>
    <submittedName>
        <fullName evidence="2">Uncharacterized protein</fullName>
    </submittedName>
</protein>
<dbReference type="Proteomes" id="UP000299102">
    <property type="component" value="Unassembled WGS sequence"/>
</dbReference>
<accession>A0A4C1VHT5</accession>
<organism evidence="2 3">
    <name type="scientific">Eumeta variegata</name>
    <name type="common">Bagworm moth</name>
    <name type="synonym">Eumeta japonica</name>
    <dbReference type="NCBI Taxonomy" id="151549"/>
    <lineage>
        <taxon>Eukaryota</taxon>
        <taxon>Metazoa</taxon>
        <taxon>Ecdysozoa</taxon>
        <taxon>Arthropoda</taxon>
        <taxon>Hexapoda</taxon>
        <taxon>Insecta</taxon>
        <taxon>Pterygota</taxon>
        <taxon>Neoptera</taxon>
        <taxon>Endopterygota</taxon>
        <taxon>Lepidoptera</taxon>
        <taxon>Glossata</taxon>
        <taxon>Ditrysia</taxon>
        <taxon>Tineoidea</taxon>
        <taxon>Psychidae</taxon>
        <taxon>Oiketicinae</taxon>
        <taxon>Eumeta</taxon>
    </lineage>
</organism>